<dbReference type="VEuPathDB" id="VectorBase:PPAI008755"/>
<reference evidence="3" key="1">
    <citation type="submission" date="2022-08" db="UniProtKB">
        <authorList>
            <consortium name="EnsemblMetazoa"/>
        </authorList>
    </citation>
    <scope>IDENTIFICATION</scope>
    <source>
        <strain evidence="3">Israel</strain>
    </source>
</reference>
<evidence type="ECO:0000313" key="3">
    <source>
        <dbReference type="EnsemblMetazoa" id="PPAI008755-PA"/>
    </source>
</evidence>
<dbReference type="Pfam" id="PF07717">
    <property type="entry name" value="OB_NTP_bind"/>
    <property type="match status" value="1"/>
</dbReference>
<evidence type="ECO:0000256" key="1">
    <source>
        <dbReference type="SAM" id="MobiDB-lite"/>
    </source>
</evidence>
<evidence type="ECO:0000259" key="2">
    <source>
        <dbReference type="Pfam" id="PF07717"/>
    </source>
</evidence>
<dbReference type="Proteomes" id="UP000092462">
    <property type="component" value="Unassembled WGS sequence"/>
</dbReference>
<evidence type="ECO:0000313" key="4">
    <source>
        <dbReference type="Proteomes" id="UP000092462"/>
    </source>
</evidence>
<accession>A0A1B0GQ33</accession>
<keyword evidence="4" id="KW-1185">Reference proteome</keyword>
<dbReference type="AlphaFoldDB" id="A0A1B0GQ33"/>
<sequence length="492" mass="55923">MASGHSKLPPLSELAAIAGRRCPSGASSLLKHRRAIWPEPFPDSSNSHLPSEHHVASGTKLHSQASPLEGLPQMGIILHWAVPLRSFAEGVSQGSQFQDLLTDCGLLEAMETRKMTSAEKTIRHGELKQLRQLRREHRMESPKKRKLLKSDSWQIESEDNTGDSQVDIRDVEFRLSNDNYKMQNLLSSASACSYRDMMTLKLILVSGLYPHVAIADEFNYCKSPNQQFYHTNSKPFTSLHPMGYFANNPDVLQLNDSDRVEGIGDYRSKLIISSRHQLLCYLSLLETTKPYLMNTLRMPAAQTLLLFAHSIDTNLTCSRIICDSWLCLDFPVPESGLILLHRASKLRKLWNHLLEEKLKVLTESVDEPKKPPGPEFEKLELELWDDLTLFMNSNVYYTIKRLLTADLKGLFRGKSPEDEDPVALEPNPFAETKESYMNGERGGFYVTDNIIYGSVQETDWSINLMDLRCDWECKNCGLELNLTAIEKLQHQT</sequence>
<feature type="domain" description="DEAD-box helicase OB fold" evidence="2">
    <location>
        <begin position="200"/>
        <end position="311"/>
    </location>
</feature>
<dbReference type="EMBL" id="AJVK01035508">
    <property type="status" value="NOT_ANNOTATED_CDS"/>
    <property type="molecule type" value="Genomic_DNA"/>
</dbReference>
<dbReference type="VEuPathDB" id="VectorBase:PPAPM1_007030"/>
<organism evidence="3 4">
    <name type="scientific">Phlebotomus papatasi</name>
    <name type="common">Sandfly</name>
    <dbReference type="NCBI Taxonomy" id="29031"/>
    <lineage>
        <taxon>Eukaryota</taxon>
        <taxon>Metazoa</taxon>
        <taxon>Ecdysozoa</taxon>
        <taxon>Arthropoda</taxon>
        <taxon>Hexapoda</taxon>
        <taxon>Insecta</taxon>
        <taxon>Pterygota</taxon>
        <taxon>Neoptera</taxon>
        <taxon>Endopterygota</taxon>
        <taxon>Diptera</taxon>
        <taxon>Nematocera</taxon>
        <taxon>Psychodoidea</taxon>
        <taxon>Psychodidae</taxon>
        <taxon>Phlebotomus</taxon>
        <taxon>Phlebotomus</taxon>
    </lineage>
</organism>
<feature type="region of interest" description="Disordered" evidence="1">
    <location>
        <begin position="133"/>
        <end position="161"/>
    </location>
</feature>
<protein>
    <recommendedName>
        <fullName evidence="2">DEAD-box helicase OB fold domain-containing protein</fullName>
    </recommendedName>
</protein>
<name>A0A1B0GQ33_PHLPP</name>
<proteinExistence type="predicted"/>
<dbReference type="InterPro" id="IPR011709">
    <property type="entry name" value="DEAD-box_helicase_OB_fold"/>
</dbReference>
<dbReference type="EnsemblMetazoa" id="PPAI008755-RA">
    <property type="protein sequence ID" value="PPAI008755-PA"/>
    <property type="gene ID" value="PPAI008755"/>
</dbReference>